<reference evidence="2" key="1">
    <citation type="journal article" date="2015" name="Nature">
        <title>Complex archaea that bridge the gap between prokaryotes and eukaryotes.</title>
        <authorList>
            <person name="Spang A."/>
            <person name="Saw J.H."/>
            <person name="Jorgensen S.L."/>
            <person name="Zaremba-Niedzwiedzka K."/>
            <person name="Martijn J."/>
            <person name="Lind A.E."/>
            <person name="van Eijk R."/>
            <person name="Schleper C."/>
            <person name="Guy L."/>
            <person name="Ettema T.J."/>
        </authorList>
    </citation>
    <scope>NUCLEOTIDE SEQUENCE</scope>
</reference>
<feature type="compositionally biased region" description="Acidic residues" evidence="1">
    <location>
        <begin position="422"/>
        <end position="443"/>
    </location>
</feature>
<sequence length="458" mass="51661">LRIELARGNDWAGPQFGRLAYNRPTRGGPILLAGTFGTAGKGSVQVTARIDGRKVTRKHEIEVAKVARQVDGLNWGGPELVKIWAHLRAEKTWRKLHQGRPALKDLTALVRFSKTHHIVTRATALLVLEQDNDYIERGIERPASSLLPGNSLKEVRKWFAGDTASPAWAEGKKEMALLRGRKLELLRQERYEQAVEVMREMRRWGMANMAARLEGAILSEFVPIWDAWKNRDGEAHQIKDDPFARSAWYELLSSVGPADMVPRAAGPRPTQTVSGPDKAAFQRLRTKLAKFEARDAKFKDVIQHLRDRTGLTIRVNWRQLAKSGVDRDTPVAMDMTNVRAEEVLRSMLEQFDPDDEPPVFVVDNGTVVISSRWPTYMKTKTRVYDIRDLARRFPTLGDRLRLMLSFGGERDDDDSAGGGLFGDDDDGGDALFADDDDDDDDDDWVRVKISGPRINLSR</sequence>
<name>A0A0F9A289_9ZZZZ</name>
<dbReference type="AlphaFoldDB" id="A0A0F9A289"/>
<organism evidence="2">
    <name type="scientific">marine sediment metagenome</name>
    <dbReference type="NCBI Taxonomy" id="412755"/>
    <lineage>
        <taxon>unclassified sequences</taxon>
        <taxon>metagenomes</taxon>
        <taxon>ecological metagenomes</taxon>
    </lineage>
</organism>
<gene>
    <name evidence="2" type="ORF">LCGC14_2623810</name>
</gene>
<proteinExistence type="predicted"/>
<protein>
    <submittedName>
        <fullName evidence="2">Uncharacterized protein</fullName>
    </submittedName>
</protein>
<comment type="caution">
    <text evidence="2">The sequence shown here is derived from an EMBL/GenBank/DDBJ whole genome shotgun (WGS) entry which is preliminary data.</text>
</comment>
<feature type="non-terminal residue" evidence="2">
    <location>
        <position position="458"/>
    </location>
</feature>
<accession>A0A0F9A289</accession>
<evidence type="ECO:0000256" key="1">
    <source>
        <dbReference type="SAM" id="MobiDB-lite"/>
    </source>
</evidence>
<evidence type="ECO:0000313" key="2">
    <source>
        <dbReference type="EMBL" id="KKL03669.1"/>
    </source>
</evidence>
<feature type="region of interest" description="Disordered" evidence="1">
    <location>
        <begin position="413"/>
        <end position="444"/>
    </location>
</feature>
<dbReference type="EMBL" id="LAZR01044837">
    <property type="protein sequence ID" value="KKL03669.1"/>
    <property type="molecule type" value="Genomic_DNA"/>
</dbReference>
<feature type="non-terminal residue" evidence="2">
    <location>
        <position position="1"/>
    </location>
</feature>